<accession>L0EJU9</accession>
<dbReference type="Gene3D" id="3.30.160.250">
    <property type="match status" value="1"/>
</dbReference>
<keyword evidence="2" id="KW-1185">Reference proteome</keyword>
<dbReference type="eggNOG" id="COG1598">
    <property type="taxonomic scope" value="Bacteria"/>
</dbReference>
<sequence>MEKILVFEGTKVEMQEKARGYYQSIRGLVLWETGREITVTFAKYGGVRARFQFNALFSGAAAQFIVAIENANSGLGVLCVYEGDWDSRLAMSYASRFVTKCFPSTTDKQKRGILKELGELMYTVLTEFDSLVVERFKTKELTAEVRIDSYEVLTDIEWIEQIMDESAVGTGISSYRVLIERNIGDSEYVAYIPALRLGAMGRDLEEALQEASALLKESISEAINRGLPLPRDNSFIDILRIDTDALHMRMGDITSEG</sequence>
<dbReference type="HOGENOM" id="CLU_1081558_0_0_9"/>
<name>L0EJU9_THECK</name>
<dbReference type="OrthoDB" id="9963813at2"/>
<dbReference type="RefSeq" id="WP_015256778.1">
    <property type="nucleotide sequence ID" value="NC_019898.1"/>
</dbReference>
<dbReference type="KEGG" id="tco:Theco_4066"/>
<dbReference type="Proteomes" id="UP000010795">
    <property type="component" value="Plasmid pTHECO01"/>
</dbReference>
<dbReference type="EMBL" id="CP003256">
    <property type="protein sequence ID" value="AGA60066.1"/>
    <property type="molecule type" value="Genomic_DNA"/>
</dbReference>
<evidence type="ECO:0000313" key="1">
    <source>
        <dbReference type="EMBL" id="AGA60066.1"/>
    </source>
</evidence>
<keyword evidence="1" id="KW-0614">Plasmid</keyword>
<reference evidence="2" key="1">
    <citation type="submission" date="2012-01" db="EMBL/GenBank/DDBJ databases">
        <title>Complete sequence of plasmid of Thermobacillus composti KWC4.</title>
        <authorList>
            <person name="Lucas S."/>
            <person name="Han J."/>
            <person name="Lapidus A."/>
            <person name="Cheng J.-F."/>
            <person name="Goodwin L."/>
            <person name="Pitluck S."/>
            <person name="Peters L."/>
            <person name="Ovchinnikova G."/>
            <person name="Teshima H."/>
            <person name="Detter J.C."/>
            <person name="Han C."/>
            <person name="Tapia R."/>
            <person name="Land M."/>
            <person name="Hauser L."/>
            <person name="Kyrpides N."/>
            <person name="Ivanova N."/>
            <person name="Pagani I."/>
            <person name="Anderson I."/>
            <person name="Woyke T."/>
        </authorList>
    </citation>
    <scope>NUCLEOTIDE SEQUENCE [LARGE SCALE GENOMIC DNA]</scope>
    <source>
        <strain evidence="2">DSM 18247 / JCM 13945 / KWC4</strain>
        <plasmid evidence="2">Plasmid pTHECO01</plasmid>
    </source>
</reference>
<proteinExistence type="predicted"/>
<protein>
    <submittedName>
        <fullName evidence="1">Uncharacterized protein</fullName>
    </submittedName>
</protein>
<organism evidence="1 2">
    <name type="scientific">Thermobacillus composti (strain DSM 18247 / JCM 13945 / KWC4)</name>
    <dbReference type="NCBI Taxonomy" id="717605"/>
    <lineage>
        <taxon>Bacteria</taxon>
        <taxon>Bacillati</taxon>
        <taxon>Bacillota</taxon>
        <taxon>Bacilli</taxon>
        <taxon>Bacillales</taxon>
        <taxon>Paenibacillaceae</taxon>
        <taxon>Thermobacillus</taxon>
    </lineage>
</organism>
<evidence type="ECO:0000313" key="2">
    <source>
        <dbReference type="Proteomes" id="UP000010795"/>
    </source>
</evidence>
<gene>
    <name evidence="1" type="ordered locus">Theco_4066</name>
</gene>
<geneLocation type="plasmid" evidence="1 2">
    <name>pTHECO01</name>
</geneLocation>
<dbReference type="AlphaFoldDB" id="L0EJU9"/>